<accession>A0AAQ3KA03</accession>
<dbReference type="AlphaFoldDB" id="A0AAQ3KA03"/>
<feature type="compositionally biased region" description="Basic and acidic residues" evidence="1">
    <location>
        <begin position="92"/>
        <end position="103"/>
    </location>
</feature>
<organism evidence="2 3">
    <name type="scientific">Canna indica</name>
    <name type="common">Indian-shot</name>
    <dbReference type="NCBI Taxonomy" id="4628"/>
    <lineage>
        <taxon>Eukaryota</taxon>
        <taxon>Viridiplantae</taxon>
        <taxon>Streptophyta</taxon>
        <taxon>Embryophyta</taxon>
        <taxon>Tracheophyta</taxon>
        <taxon>Spermatophyta</taxon>
        <taxon>Magnoliopsida</taxon>
        <taxon>Liliopsida</taxon>
        <taxon>Zingiberales</taxon>
        <taxon>Cannaceae</taxon>
        <taxon>Canna</taxon>
    </lineage>
</organism>
<evidence type="ECO:0000313" key="3">
    <source>
        <dbReference type="Proteomes" id="UP001327560"/>
    </source>
</evidence>
<sequence>MSTFHSRVTMIDRLRLGFYRRYVSPYELRDQCSSSKAHRQINFLTIVHVERTMAWRASYQREELSPPMQESAVKLSPPRRALVQVQRRRDRRLPVDRFTERKGAMPTKKAPFLASDGGAATLPQSEEDSTPRLK</sequence>
<dbReference type="Proteomes" id="UP001327560">
    <property type="component" value="Chromosome 4"/>
</dbReference>
<evidence type="ECO:0000256" key="1">
    <source>
        <dbReference type="SAM" id="MobiDB-lite"/>
    </source>
</evidence>
<feature type="region of interest" description="Disordered" evidence="1">
    <location>
        <begin position="82"/>
        <end position="134"/>
    </location>
</feature>
<reference evidence="2 3" key="1">
    <citation type="submission" date="2023-10" db="EMBL/GenBank/DDBJ databases">
        <title>Chromosome-scale genome assembly provides insights into flower coloration mechanisms of Canna indica.</title>
        <authorList>
            <person name="Li C."/>
        </authorList>
    </citation>
    <scope>NUCLEOTIDE SEQUENCE [LARGE SCALE GENOMIC DNA]</scope>
    <source>
        <tissue evidence="2">Flower</tissue>
    </source>
</reference>
<protein>
    <submittedName>
        <fullName evidence="2">Uncharacterized protein</fullName>
    </submittedName>
</protein>
<name>A0AAQ3KA03_9LILI</name>
<keyword evidence="3" id="KW-1185">Reference proteome</keyword>
<dbReference type="EMBL" id="CP136893">
    <property type="protein sequence ID" value="WOL04779.1"/>
    <property type="molecule type" value="Genomic_DNA"/>
</dbReference>
<gene>
    <name evidence="2" type="ORF">Cni_G13501</name>
</gene>
<evidence type="ECO:0000313" key="2">
    <source>
        <dbReference type="EMBL" id="WOL04779.1"/>
    </source>
</evidence>
<proteinExistence type="predicted"/>